<sequence>MDSRVKGNRNHKQTEEKQMSYVCRFSGDPLKTTWGLKRHEERHRGLSKYSCCEKQLSTKDHIHAYMWQMWEVLQTQEQSVKHKVTFF</sequence>
<evidence type="ECO:0000313" key="1">
    <source>
        <dbReference type="EMBL" id="KAH3699358.1"/>
    </source>
</evidence>
<protein>
    <recommendedName>
        <fullName evidence="3">C2H2-type domain-containing protein</fullName>
    </recommendedName>
</protein>
<dbReference type="AlphaFoldDB" id="A0A9D3YJH8"/>
<accession>A0A9D3YJH8</accession>
<reference evidence="1" key="2">
    <citation type="submission" date="2020-11" db="EMBL/GenBank/DDBJ databases">
        <authorList>
            <person name="McCartney M.A."/>
            <person name="Auch B."/>
            <person name="Kono T."/>
            <person name="Mallez S."/>
            <person name="Becker A."/>
            <person name="Gohl D.M."/>
            <person name="Silverstein K.A.T."/>
            <person name="Koren S."/>
            <person name="Bechman K.B."/>
            <person name="Herman A."/>
            <person name="Abrahante J.E."/>
            <person name="Garbe J."/>
        </authorList>
    </citation>
    <scope>NUCLEOTIDE SEQUENCE</scope>
    <source>
        <strain evidence="1">Duluth1</strain>
        <tissue evidence="1">Whole animal</tissue>
    </source>
</reference>
<dbReference type="EMBL" id="JAIWYP010000015">
    <property type="protein sequence ID" value="KAH3699358.1"/>
    <property type="molecule type" value="Genomic_DNA"/>
</dbReference>
<keyword evidence="2" id="KW-1185">Reference proteome</keyword>
<reference evidence="1" key="1">
    <citation type="journal article" date="2019" name="bioRxiv">
        <title>The Genome of the Zebra Mussel, Dreissena polymorpha: A Resource for Invasive Species Research.</title>
        <authorList>
            <person name="McCartney M.A."/>
            <person name="Auch B."/>
            <person name="Kono T."/>
            <person name="Mallez S."/>
            <person name="Zhang Y."/>
            <person name="Obille A."/>
            <person name="Becker A."/>
            <person name="Abrahante J.E."/>
            <person name="Garbe J."/>
            <person name="Badalamenti J.P."/>
            <person name="Herman A."/>
            <person name="Mangelson H."/>
            <person name="Liachko I."/>
            <person name="Sullivan S."/>
            <person name="Sone E.D."/>
            <person name="Koren S."/>
            <person name="Silverstein K.A.T."/>
            <person name="Beckman K.B."/>
            <person name="Gohl D.M."/>
        </authorList>
    </citation>
    <scope>NUCLEOTIDE SEQUENCE</scope>
    <source>
        <strain evidence="1">Duluth1</strain>
        <tissue evidence="1">Whole animal</tissue>
    </source>
</reference>
<dbReference type="Proteomes" id="UP000828390">
    <property type="component" value="Unassembled WGS sequence"/>
</dbReference>
<organism evidence="1 2">
    <name type="scientific">Dreissena polymorpha</name>
    <name type="common">Zebra mussel</name>
    <name type="synonym">Mytilus polymorpha</name>
    <dbReference type="NCBI Taxonomy" id="45954"/>
    <lineage>
        <taxon>Eukaryota</taxon>
        <taxon>Metazoa</taxon>
        <taxon>Spiralia</taxon>
        <taxon>Lophotrochozoa</taxon>
        <taxon>Mollusca</taxon>
        <taxon>Bivalvia</taxon>
        <taxon>Autobranchia</taxon>
        <taxon>Heteroconchia</taxon>
        <taxon>Euheterodonta</taxon>
        <taxon>Imparidentia</taxon>
        <taxon>Neoheterodontei</taxon>
        <taxon>Myida</taxon>
        <taxon>Dreissenoidea</taxon>
        <taxon>Dreissenidae</taxon>
        <taxon>Dreissena</taxon>
    </lineage>
</organism>
<name>A0A9D3YJH8_DREPO</name>
<proteinExistence type="predicted"/>
<evidence type="ECO:0000313" key="2">
    <source>
        <dbReference type="Proteomes" id="UP000828390"/>
    </source>
</evidence>
<comment type="caution">
    <text evidence="1">The sequence shown here is derived from an EMBL/GenBank/DDBJ whole genome shotgun (WGS) entry which is preliminary data.</text>
</comment>
<gene>
    <name evidence="1" type="ORF">DPMN_074314</name>
</gene>
<dbReference type="Gene3D" id="3.30.160.60">
    <property type="entry name" value="Classic Zinc Finger"/>
    <property type="match status" value="1"/>
</dbReference>
<evidence type="ECO:0008006" key="3">
    <source>
        <dbReference type="Google" id="ProtNLM"/>
    </source>
</evidence>